<organism evidence="3 4">
    <name type="scientific">Chaetoceros tenuissimus</name>
    <dbReference type="NCBI Taxonomy" id="426638"/>
    <lineage>
        <taxon>Eukaryota</taxon>
        <taxon>Sar</taxon>
        <taxon>Stramenopiles</taxon>
        <taxon>Ochrophyta</taxon>
        <taxon>Bacillariophyta</taxon>
        <taxon>Coscinodiscophyceae</taxon>
        <taxon>Chaetocerotophycidae</taxon>
        <taxon>Chaetocerotales</taxon>
        <taxon>Chaetocerotaceae</taxon>
        <taxon>Chaetoceros</taxon>
    </lineage>
</organism>
<dbReference type="GO" id="GO:0005096">
    <property type="term" value="F:GTPase activator activity"/>
    <property type="evidence" value="ECO:0007669"/>
    <property type="project" value="UniProtKB-KW"/>
</dbReference>
<gene>
    <name evidence="3" type="ORF">CTEN210_02166</name>
</gene>
<dbReference type="PANTHER" id="PTHR22957">
    <property type="entry name" value="TBC1 DOMAIN FAMILY MEMBER GTPASE-ACTIVATING PROTEIN"/>
    <property type="match status" value="1"/>
</dbReference>
<evidence type="ECO:0000313" key="4">
    <source>
        <dbReference type="Proteomes" id="UP001054902"/>
    </source>
</evidence>
<comment type="caution">
    <text evidence="3">The sequence shown here is derived from an EMBL/GenBank/DDBJ whole genome shotgun (WGS) entry which is preliminary data.</text>
</comment>
<dbReference type="AlphaFoldDB" id="A0AAD3H042"/>
<reference evidence="3 4" key="1">
    <citation type="journal article" date="2021" name="Sci. Rep.">
        <title>The genome of the diatom Chaetoceros tenuissimus carries an ancient integrated fragment of an extant virus.</title>
        <authorList>
            <person name="Hongo Y."/>
            <person name="Kimura K."/>
            <person name="Takaki Y."/>
            <person name="Yoshida Y."/>
            <person name="Baba S."/>
            <person name="Kobayashi G."/>
            <person name="Nagasaki K."/>
            <person name="Hano T."/>
            <person name="Tomaru Y."/>
        </authorList>
    </citation>
    <scope>NUCLEOTIDE SEQUENCE [LARGE SCALE GENOMIC DNA]</scope>
    <source>
        <strain evidence="3 4">NIES-3715</strain>
    </source>
</reference>
<dbReference type="Gene3D" id="1.10.472.80">
    <property type="entry name" value="Ypt/Rab-GAP domain of gyp1p, domain 3"/>
    <property type="match status" value="1"/>
</dbReference>
<evidence type="ECO:0000313" key="3">
    <source>
        <dbReference type="EMBL" id="GFH45692.1"/>
    </source>
</evidence>
<accession>A0AAD3H042</accession>
<dbReference type="Proteomes" id="UP001054902">
    <property type="component" value="Unassembled WGS sequence"/>
</dbReference>
<keyword evidence="1" id="KW-0343">GTPase activation</keyword>
<evidence type="ECO:0000259" key="2">
    <source>
        <dbReference type="PROSITE" id="PS50086"/>
    </source>
</evidence>
<dbReference type="SMART" id="SM00164">
    <property type="entry name" value="TBC"/>
    <property type="match status" value="1"/>
</dbReference>
<dbReference type="Pfam" id="PF00566">
    <property type="entry name" value="RabGAP-TBC"/>
    <property type="match status" value="1"/>
</dbReference>
<name>A0AAD3H042_9STRA</name>
<dbReference type="InterPro" id="IPR035969">
    <property type="entry name" value="Rab-GAP_TBC_sf"/>
</dbReference>
<keyword evidence="4" id="KW-1185">Reference proteome</keyword>
<evidence type="ECO:0000256" key="1">
    <source>
        <dbReference type="ARBA" id="ARBA00022468"/>
    </source>
</evidence>
<dbReference type="PANTHER" id="PTHR22957:SF337">
    <property type="entry name" value="TBC1 DOMAIN FAMILY MEMBER 5"/>
    <property type="match status" value="1"/>
</dbReference>
<dbReference type="PROSITE" id="PS50086">
    <property type="entry name" value="TBC_RABGAP"/>
    <property type="match status" value="1"/>
</dbReference>
<feature type="domain" description="Rab-GAP TBC" evidence="2">
    <location>
        <begin position="189"/>
        <end position="414"/>
    </location>
</feature>
<dbReference type="EMBL" id="BLLK01000022">
    <property type="protein sequence ID" value="GFH45692.1"/>
    <property type="molecule type" value="Genomic_DNA"/>
</dbReference>
<proteinExistence type="predicted"/>
<sequence length="753" mass="85894">MRSIQSNYKERLLSHQSSGPNLILSFIFQAMNGVANYRSIQWRLKLGLLRGDNQEKSTYTKESFLFTVANQNQTIIHQQRQRYEGLAQKHYRQSCALSIINDSEHPARSGPTKEKKVAKTVEHPARFGSPKEKKVAKTVVDDPLSIMASFEEEKLKIDQKKALQRKKEIAMASRPNLKHHPMNTDKGAEEIHDVNSTKWDEFYSSREIMDIIDKDLERLPIDHHIHFHQRKTNIGIQNIIAESDEAMKSRKERNKQLAEILFVYAKEHEIGYRQGMHEILSFIFMAYEIDMTNYAKSKRIANAEMELIQNCLLNSNKIIHDCYALFDAIMSELSIAFEYSGNLTSRGKVRERLGTATLTILREWQGDYELADFISELDVPPELYVTRWVRLMFSREVAGFENVFKLWDHFLGYVSQSVSLLDVLETAAASMIIMVQDKILPQYGLNNSDLDDDQEPMHILMNYPRLVDINPLITIVDRLMTNQATGFKPPKVQRSPQYVGSADYMLPNQAQIPIQGQDTVYFSQGPVDYSHQYQHNDLPMMSNPQQQYYQNVQHHQDPLLSTLKNIQTAPALKKLSLGLNEGVNVLKGVAKDALHTIDSQLLNKNQVSKCNIYRGSESKMKNQVKSSHINDVPLGSMNNDSFLGYRNVSSAPSVIDEDPTSFTQARESIIDSQSSEGSFVGVTSTATNQATIATFPNTIDETSTISQRMGNDIAVLRQFLQSINVNNPQVWSSLSNLEALQQDMRSKYKIVRK</sequence>
<dbReference type="SUPFAM" id="SSF47923">
    <property type="entry name" value="Ypt/Rab-GAP domain of gyp1p"/>
    <property type="match status" value="2"/>
</dbReference>
<protein>
    <recommendedName>
        <fullName evidence="2">Rab-GAP TBC domain-containing protein</fullName>
    </recommendedName>
</protein>
<dbReference type="Gene3D" id="1.10.8.270">
    <property type="entry name" value="putative rabgap domain of human tbc1 domain family member 14 like domains"/>
    <property type="match status" value="1"/>
</dbReference>
<dbReference type="InterPro" id="IPR000195">
    <property type="entry name" value="Rab-GAP-TBC_dom"/>
</dbReference>